<name>C1MSI6_MICPC</name>
<dbReference type="KEGG" id="mpp:MICPUCDRAFT_57705"/>
<keyword evidence="1" id="KW-0175">Coiled coil</keyword>
<protein>
    <submittedName>
        <fullName evidence="3">Predicted protein</fullName>
    </submittedName>
</protein>
<dbReference type="InterPro" id="IPR037696">
    <property type="entry name" value="CCDC77"/>
</dbReference>
<dbReference type="RefSeq" id="XP_003058328.1">
    <property type="nucleotide sequence ID" value="XM_003058282.1"/>
</dbReference>
<feature type="region of interest" description="Disordered" evidence="2">
    <location>
        <begin position="1"/>
        <end position="21"/>
    </location>
</feature>
<dbReference type="eggNOG" id="ENOG502QT8A">
    <property type="taxonomic scope" value="Eukaryota"/>
</dbReference>
<dbReference type="PANTHER" id="PTHR22091">
    <property type="entry name" value="COILED-COIL DOMAIN-CONTAINING PROTEIN 77"/>
    <property type="match status" value="1"/>
</dbReference>
<evidence type="ECO:0000313" key="4">
    <source>
        <dbReference type="Proteomes" id="UP000001876"/>
    </source>
</evidence>
<dbReference type="Proteomes" id="UP000001876">
    <property type="component" value="Unassembled WGS sequence"/>
</dbReference>
<feature type="compositionally biased region" description="Basic and acidic residues" evidence="2">
    <location>
        <begin position="12"/>
        <end position="21"/>
    </location>
</feature>
<dbReference type="OMA" id="HLSHMYR"/>
<evidence type="ECO:0000256" key="2">
    <source>
        <dbReference type="SAM" id="MobiDB-lite"/>
    </source>
</evidence>
<reference evidence="3 4" key="1">
    <citation type="journal article" date="2009" name="Science">
        <title>Green evolution and dynamic adaptations revealed by genomes of the marine picoeukaryotes Micromonas.</title>
        <authorList>
            <person name="Worden A.Z."/>
            <person name="Lee J.H."/>
            <person name="Mock T."/>
            <person name="Rouze P."/>
            <person name="Simmons M.P."/>
            <person name="Aerts A.L."/>
            <person name="Allen A.E."/>
            <person name="Cuvelier M.L."/>
            <person name="Derelle E."/>
            <person name="Everett M.V."/>
            <person name="Foulon E."/>
            <person name="Grimwood J."/>
            <person name="Gundlach H."/>
            <person name="Henrissat B."/>
            <person name="Napoli C."/>
            <person name="McDonald S.M."/>
            <person name="Parker M.S."/>
            <person name="Rombauts S."/>
            <person name="Salamov A."/>
            <person name="Von Dassow P."/>
            <person name="Badger J.H."/>
            <person name="Coutinho P.M."/>
            <person name="Demir E."/>
            <person name="Dubchak I."/>
            <person name="Gentemann C."/>
            <person name="Eikrem W."/>
            <person name="Gready J.E."/>
            <person name="John U."/>
            <person name="Lanier W."/>
            <person name="Lindquist E.A."/>
            <person name="Lucas S."/>
            <person name="Mayer K.F."/>
            <person name="Moreau H."/>
            <person name="Not F."/>
            <person name="Otillar R."/>
            <person name="Panaud O."/>
            <person name="Pangilinan J."/>
            <person name="Paulsen I."/>
            <person name="Piegu B."/>
            <person name="Poliakov A."/>
            <person name="Robbens S."/>
            <person name="Schmutz J."/>
            <person name="Toulza E."/>
            <person name="Wyss T."/>
            <person name="Zelensky A."/>
            <person name="Zhou K."/>
            <person name="Armbrust E.V."/>
            <person name="Bhattacharya D."/>
            <person name="Goodenough U.W."/>
            <person name="Van de Peer Y."/>
            <person name="Grigoriev I.V."/>
        </authorList>
    </citation>
    <scope>NUCLEOTIDE SEQUENCE [LARGE SCALE GENOMIC DNA]</scope>
    <source>
        <strain evidence="3 4">CCMP1545</strain>
    </source>
</reference>
<gene>
    <name evidence="3" type="ORF">MICPUCDRAFT_57705</name>
</gene>
<organism evidence="4">
    <name type="scientific">Micromonas pusilla (strain CCMP1545)</name>
    <name type="common">Picoplanktonic green alga</name>
    <dbReference type="NCBI Taxonomy" id="564608"/>
    <lineage>
        <taxon>Eukaryota</taxon>
        <taxon>Viridiplantae</taxon>
        <taxon>Chlorophyta</taxon>
        <taxon>Mamiellophyceae</taxon>
        <taxon>Mamiellales</taxon>
        <taxon>Mamiellaceae</taxon>
        <taxon>Micromonas</taxon>
    </lineage>
</organism>
<dbReference type="PANTHER" id="PTHR22091:SF1">
    <property type="entry name" value="COILED-COIL DOMAIN-CONTAINING PROTEIN 77"/>
    <property type="match status" value="1"/>
</dbReference>
<feature type="coiled-coil region" evidence="1">
    <location>
        <begin position="234"/>
        <end position="261"/>
    </location>
</feature>
<sequence>MSKVAMPMVRDGGVESKDADELKPSPELVTYYREKVAQFEKEREELIARIDAVGVRRAELHQSEWELKKRTMEVSELQKALSDAHAYLFEERDRLMTMQAENDDLKLKEVEDRKRIENLLKAMDPTKSDITLSRDPPPVPPQAMSGPLKGVREGSKDSEFRMRDLKKKFVLPSKKNKGGGKTVYMPGDEDGESSKLKIQQLETMIVEQRKFANERIATLLEDRRIRDADEALIREAADKKVVELEDRLKRTEELLQQSTKDYILLRTTPYILHEQQQLLNAELESLSGERESLDGKVRHARKDAKKRAEAEVESYIANLRDQLQRRSATATQYERRISELESQNANYKKKHREIETRRAMDLEGFTADVTTLRRLLAAVDRKLHQTRLTQRLDDDERLDMLMEQLEKRAPDPAPAPGGAHGGVEFRAKDGPGMAAPLDAKGVAFDVQHIRKALSAVEERLSDARVSAAAVAGQTAQEIHDAGKLAAHNAAASARAAGDALDQTRDYYSNAVKAMPRGGAENVAFGGGAGAKSKAKPLGIHNRAFR</sequence>
<accession>C1MSI6</accession>
<feature type="coiled-coil region" evidence="1">
    <location>
        <begin position="305"/>
        <end position="357"/>
    </location>
</feature>
<dbReference type="EMBL" id="GG663739">
    <property type="protein sequence ID" value="EEH56783.1"/>
    <property type="molecule type" value="Genomic_DNA"/>
</dbReference>
<keyword evidence="4" id="KW-1185">Reference proteome</keyword>
<evidence type="ECO:0000256" key="1">
    <source>
        <dbReference type="SAM" id="Coils"/>
    </source>
</evidence>
<dbReference type="OrthoDB" id="191169at2759"/>
<dbReference type="AlphaFoldDB" id="C1MSI6"/>
<feature type="region of interest" description="Disordered" evidence="2">
    <location>
        <begin position="127"/>
        <end position="157"/>
    </location>
</feature>
<dbReference type="GeneID" id="9683831"/>
<proteinExistence type="predicted"/>
<evidence type="ECO:0000313" key="3">
    <source>
        <dbReference type="EMBL" id="EEH56783.1"/>
    </source>
</evidence>
<dbReference type="STRING" id="564608.C1MSI6"/>